<feature type="domain" description="DUF4283" evidence="1">
    <location>
        <begin position="1"/>
        <end position="61"/>
    </location>
</feature>
<accession>A0A8J5Z2S4</accession>
<dbReference type="Pfam" id="PF14111">
    <property type="entry name" value="DUF4283"/>
    <property type="match status" value="1"/>
</dbReference>
<dbReference type="PANTHER" id="PTHR31286">
    <property type="entry name" value="GLYCINE-RICH CELL WALL STRUCTURAL PROTEIN 1.8-LIKE"/>
    <property type="match status" value="1"/>
</dbReference>
<sequence>MRNTLANLWYPLGGLQISEKQYLFRFYNKVDIDKVVKCVPWAFNNHLLVFHRLENNEDPMPVPLIYSWFWVQVHDLPPGFFRKQWQNRLVTLSEHLRICLGHGGSFCPIRLNRDFKETEIGWDISLRAPTRRASTTTSLWLWEDNEAGISRGILGMRSGEQTQKDKISSYKRETD</sequence>
<dbReference type="PANTHER" id="PTHR31286:SF153">
    <property type="entry name" value="DUF4283 DOMAIN PROTEIN"/>
    <property type="match status" value="1"/>
</dbReference>
<evidence type="ECO:0000259" key="1">
    <source>
        <dbReference type="Pfam" id="PF14111"/>
    </source>
</evidence>
<comment type="caution">
    <text evidence="2">The sequence shown here is derived from an EMBL/GenBank/DDBJ whole genome shotgun (WGS) entry which is preliminary data.</text>
</comment>
<dbReference type="InterPro" id="IPR025558">
    <property type="entry name" value="DUF4283"/>
</dbReference>
<protein>
    <recommendedName>
        <fullName evidence="1">DUF4283 domain-containing protein</fullName>
    </recommendedName>
</protein>
<dbReference type="InterPro" id="IPR040256">
    <property type="entry name" value="At4g02000-like"/>
</dbReference>
<dbReference type="AlphaFoldDB" id="A0A8J5Z2S4"/>
<dbReference type="Proteomes" id="UP000701853">
    <property type="component" value="Chromosome 5"/>
</dbReference>
<organism evidence="2 3">
    <name type="scientific">Gossypium anomalum</name>
    <dbReference type="NCBI Taxonomy" id="47600"/>
    <lineage>
        <taxon>Eukaryota</taxon>
        <taxon>Viridiplantae</taxon>
        <taxon>Streptophyta</taxon>
        <taxon>Embryophyta</taxon>
        <taxon>Tracheophyta</taxon>
        <taxon>Spermatophyta</taxon>
        <taxon>Magnoliopsida</taxon>
        <taxon>eudicotyledons</taxon>
        <taxon>Gunneridae</taxon>
        <taxon>Pentapetalae</taxon>
        <taxon>rosids</taxon>
        <taxon>malvids</taxon>
        <taxon>Malvales</taxon>
        <taxon>Malvaceae</taxon>
        <taxon>Malvoideae</taxon>
        <taxon>Gossypium</taxon>
    </lineage>
</organism>
<dbReference type="EMBL" id="JAHUZN010000005">
    <property type="protein sequence ID" value="KAG8492913.1"/>
    <property type="molecule type" value="Genomic_DNA"/>
</dbReference>
<proteinExistence type="predicted"/>
<name>A0A8J5Z2S4_9ROSI</name>
<dbReference type="OrthoDB" id="999237at2759"/>
<gene>
    <name evidence="2" type="ORF">CXB51_012659</name>
</gene>
<keyword evidence="3" id="KW-1185">Reference proteome</keyword>
<evidence type="ECO:0000313" key="2">
    <source>
        <dbReference type="EMBL" id="KAG8492913.1"/>
    </source>
</evidence>
<evidence type="ECO:0000313" key="3">
    <source>
        <dbReference type="Proteomes" id="UP000701853"/>
    </source>
</evidence>
<reference evidence="2 3" key="1">
    <citation type="journal article" date="2021" name="bioRxiv">
        <title>The Gossypium anomalum genome as a resource for cotton improvement and evolutionary analysis of hybrid incompatibility.</title>
        <authorList>
            <person name="Grover C.E."/>
            <person name="Yuan D."/>
            <person name="Arick M.A."/>
            <person name="Miller E.R."/>
            <person name="Hu G."/>
            <person name="Peterson D.G."/>
            <person name="Wendel J.F."/>
            <person name="Udall J.A."/>
        </authorList>
    </citation>
    <scope>NUCLEOTIDE SEQUENCE [LARGE SCALE GENOMIC DNA]</scope>
    <source>
        <strain evidence="2">JFW-Udall</strain>
        <tissue evidence="2">Leaf</tissue>
    </source>
</reference>